<dbReference type="InterPro" id="IPR011089">
    <property type="entry name" value="GmrSD_C"/>
</dbReference>
<dbReference type="KEGG" id="cpre:Csp1_10150"/>
<keyword evidence="4" id="KW-1185">Reference proteome</keyword>
<reference evidence="4" key="1">
    <citation type="submission" date="2017-11" db="EMBL/GenBank/DDBJ databases">
        <title>Otitis media/interna in a cat caused by the recently described species Corynebacterium provencense.</title>
        <authorList>
            <person name="Kittl S."/>
            <person name="Brodard I."/>
            <person name="Rychener L."/>
            <person name="Jores J."/>
            <person name="Roosje P."/>
            <person name="Gobeli Brawand S."/>
        </authorList>
    </citation>
    <scope>NUCLEOTIDE SEQUENCE [LARGE SCALE GENOMIC DNA]</scope>
    <source>
        <strain evidence="4">17KM38</strain>
    </source>
</reference>
<protein>
    <recommendedName>
        <fullName evidence="2">GmrSD restriction endonucleases C-terminal domain-containing protein</fullName>
    </recommendedName>
</protein>
<dbReference type="Pfam" id="PF07510">
    <property type="entry name" value="GmrSD_C"/>
    <property type="match status" value="1"/>
</dbReference>
<gene>
    <name evidence="3" type="ORF">Csp1_10150</name>
</gene>
<accession>A0A2Z3YQD5</accession>
<proteinExistence type="predicted"/>
<dbReference type="STRING" id="1737425.GCA_900049755_00273"/>
<feature type="chain" id="PRO_5038705354" description="GmrSD restriction endonucleases C-terminal domain-containing protein" evidence="1">
    <location>
        <begin position="24"/>
        <end position="216"/>
    </location>
</feature>
<evidence type="ECO:0000313" key="3">
    <source>
        <dbReference type="EMBL" id="AWT25821.1"/>
    </source>
</evidence>
<organism evidence="3 4">
    <name type="scientific">Corynebacterium provencense</name>
    <dbReference type="NCBI Taxonomy" id="1737425"/>
    <lineage>
        <taxon>Bacteria</taxon>
        <taxon>Bacillati</taxon>
        <taxon>Actinomycetota</taxon>
        <taxon>Actinomycetes</taxon>
        <taxon>Mycobacteriales</taxon>
        <taxon>Corynebacteriaceae</taxon>
        <taxon>Corynebacterium</taxon>
    </lineage>
</organism>
<dbReference type="OrthoDB" id="5196645at2"/>
<dbReference type="PANTHER" id="PTHR24094:SF15">
    <property type="entry name" value="AMP-DEPENDENT SYNTHETASE_LIGASE DOMAIN-CONTAINING PROTEIN-RELATED"/>
    <property type="match status" value="1"/>
</dbReference>
<evidence type="ECO:0000313" key="4">
    <source>
        <dbReference type="Proteomes" id="UP000247696"/>
    </source>
</evidence>
<sequence length="216" mass="23057">MTADTVPATVLTVVLVTALAACGAGPGQDATDRRTVETLLSRVLTVPRRTHVLGYSRDEFGGWSTRVSSAGRLCTTRDLVLFRTFGNPADPATDSPVPDCPTARGEATDVYTGERFTPVDTEIDHVVPLAAAWDHGAHTWTRARRTAFANDIELNLIAVSTQANQSKSDGTPSEWLPSAEWPAACAYSARYLTVAVAYSLTVSTGDADAARDSCLR</sequence>
<keyword evidence="1" id="KW-0732">Signal</keyword>
<feature type="signal peptide" evidence="1">
    <location>
        <begin position="1"/>
        <end position="23"/>
    </location>
</feature>
<dbReference type="PANTHER" id="PTHR24094">
    <property type="entry name" value="SECRETED PROTEIN"/>
    <property type="match status" value="1"/>
</dbReference>
<name>A0A2Z3YQD5_9CORY</name>
<dbReference type="RefSeq" id="WP_066583162.1">
    <property type="nucleotide sequence ID" value="NZ_CABKVS010000001.1"/>
</dbReference>
<evidence type="ECO:0000256" key="1">
    <source>
        <dbReference type="SAM" id="SignalP"/>
    </source>
</evidence>
<dbReference type="Proteomes" id="UP000247696">
    <property type="component" value="Chromosome"/>
</dbReference>
<evidence type="ECO:0000259" key="2">
    <source>
        <dbReference type="Pfam" id="PF07510"/>
    </source>
</evidence>
<dbReference type="Gene3D" id="1.10.30.50">
    <property type="match status" value="1"/>
</dbReference>
<dbReference type="EMBL" id="CP024988">
    <property type="protein sequence ID" value="AWT25821.1"/>
    <property type="molecule type" value="Genomic_DNA"/>
</dbReference>
<dbReference type="AlphaFoldDB" id="A0A2Z3YQD5"/>
<feature type="domain" description="GmrSD restriction endonucleases C-terminal" evidence="2">
    <location>
        <begin position="117"/>
        <end position="201"/>
    </location>
</feature>